<sequence>MASLRNTFGLTSNAETGWSSSTRLPNMTTLLGEHRSELWAATAIPYSVHYHTNGVVVQPDESALAWKKRGFLSDMPSPEATRFKGPPRG</sequence>
<evidence type="ECO:0000256" key="1">
    <source>
        <dbReference type="SAM" id="MobiDB-lite"/>
    </source>
</evidence>
<name>A0ABQ7GVV2_DUNSA</name>
<dbReference type="EMBL" id="MU069567">
    <property type="protein sequence ID" value="KAF5838744.1"/>
    <property type="molecule type" value="Genomic_DNA"/>
</dbReference>
<evidence type="ECO:0008006" key="4">
    <source>
        <dbReference type="Google" id="ProtNLM"/>
    </source>
</evidence>
<proteinExistence type="predicted"/>
<comment type="caution">
    <text evidence="2">The sequence shown here is derived from an EMBL/GenBank/DDBJ whole genome shotgun (WGS) entry which is preliminary data.</text>
</comment>
<protein>
    <recommendedName>
        <fullName evidence="4">Encoded protein</fullName>
    </recommendedName>
</protein>
<gene>
    <name evidence="2" type="ORF">DUNSADRAFT_2288</name>
</gene>
<evidence type="ECO:0000313" key="3">
    <source>
        <dbReference type="Proteomes" id="UP000815325"/>
    </source>
</evidence>
<dbReference type="Proteomes" id="UP000815325">
    <property type="component" value="Unassembled WGS sequence"/>
</dbReference>
<evidence type="ECO:0000313" key="2">
    <source>
        <dbReference type="EMBL" id="KAF5838744.1"/>
    </source>
</evidence>
<reference evidence="2" key="1">
    <citation type="submission" date="2017-08" db="EMBL/GenBank/DDBJ databases">
        <authorList>
            <person name="Polle J.E."/>
            <person name="Barry K."/>
            <person name="Cushman J."/>
            <person name="Schmutz J."/>
            <person name="Tran D."/>
            <person name="Hathwaick L.T."/>
            <person name="Yim W.C."/>
            <person name="Jenkins J."/>
            <person name="Mckie-Krisberg Z.M."/>
            <person name="Prochnik S."/>
            <person name="Lindquist E."/>
            <person name="Dockter R.B."/>
            <person name="Adam C."/>
            <person name="Molina H."/>
            <person name="Bunkerborg J."/>
            <person name="Jin E."/>
            <person name="Buchheim M."/>
            <person name="Magnuson J."/>
        </authorList>
    </citation>
    <scope>NUCLEOTIDE SEQUENCE</scope>
    <source>
        <strain evidence="2">CCAP 19/18</strain>
    </source>
</reference>
<feature type="region of interest" description="Disordered" evidence="1">
    <location>
        <begin position="1"/>
        <end position="24"/>
    </location>
</feature>
<organism evidence="2 3">
    <name type="scientific">Dunaliella salina</name>
    <name type="common">Green alga</name>
    <name type="synonym">Protococcus salinus</name>
    <dbReference type="NCBI Taxonomy" id="3046"/>
    <lineage>
        <taxon>Eukaryota</taxon>
        <taxon>Viridiplantae</taxon>
        <taxon>Chlorophyta</taxon>
        <taxon>core chlorophytes</taxon>
        <taxon>Chlorophyceae</taxon>
        <taxon>CS clade</taxon>
        <taxon>Chlamydomonadales</taxon>
        <taxon>Dunaliellaceae</taxon>
        <taxon>Dunaliella</taxon>
    </lineage>
</organism>
<keyword evidence="3" id="KW-1185">Reference proteome</keyword>
<accession>A0ABQ7GVV2</accession>